<protein>
    <submittedName>
        <fullName evidence="2">Glutathione S-transferase</fullName>
    </submittedName>
</protein>
<dbReference type="PANTHER" id="PTHR12289:SF41">
    <property type="entry name" value="FAILED AXON CONNECTIONS-RELATED"/>
    <property type="match status" value="1"/>
</dbReference>
<dbReference type="SUPFAM" id="SSF47616">
    <property type="entry name" value="GST C-terminal domain-like"/>
    <property type="match status" value="1"/>
</dbReference>
<dbReference type="InterPro" id="IPR040079">
    <property type="entry name" value="Glutathione_S-Trfase"/>
</dbReference>
<dbReference type="Proteomes" id="UP000183487">
    <property type="component" value="Unassembled WGS sequence"/>
</dbReference>
<evidence type="ECO:0000313" key="2">
    <source>
        <dbReference type="EMBL" id="SDR33982.1"/>
    </source>
</evidence>
<dbReference type="Gene3D" id="3.40.30.10">
    <property type="entry name" value="Glutaredoxin"/>
    <property type="match status" value="1"/>
</dbReference>
<dbReference type="Pfam" id="PF17172">
    <property type="entry name" value="GST_N_4"/>
    <property type="match status" value="1"/>
</dbReference>
<dbReference type="InterPro" id="IPR033468">
    <property type="entry name" value="Metaxin_GST"/>
</dbReference>
<dbReference type="Pfam" id="PF17171">
    <property type="entry name" value="GST_C_6"/>
    <property type="match status" value="1"/>
</dbReference>
<dbReference type="Gene3D" id="1.20.1050.10">
    <property type="match status" value="1"/>
</dbReference>
<evidence type="ECO:0000313" key="3">
    <source>
        <dbReference type="Proteomes" id="UP000183487"/>
    </source>
</evidence>
<dbReference type="InterPro" id="IPR012336">
    <property type="entry name" value="Thioredoxin-like_fold"/>
</dbReference>
<proteinExistence type="predicted"/>
<dbReference type="RefSeq" id="WP_074769265.1">
    <property type="nucleotide sequence ID" value="NZ_FNKP01000002.1"/>
</dbReference>
<accession>A0A1H1I8M7</accession>
<organism evidence="2 3">
    <name type="scientific">Paraburkholderia fungorum</name>
    <dbReference type="NCBI Taxonomy" id="134537"/>
    <lineage>
        <taxon>Bacteria</taxon>
        <taxon>Pseudomonadati</taxon>
        <taxon>Pseudomonadota</taxon>
        <taxon>Betaproteobacteria</taxon>
        <taxon>Burkholderiales</taxon>
        <taxon>Burkholderiaceae</taxon>
        <taxon>Paraburkholderia</taxon>
    </lineage>
</organism>
<reference evidence="3" key="1">
    <citation type="submission" date="2016-10" db="EMBL/GenBank/DDBJ databases">
        <authorList>
            <person name="Varghese N."/>
        </authorList>
    </citation>
    <scope>NUCLEOTIDE SEQUENCE [LARGE SCALE GENOMIC DNA]</scope>
    <source>
        <strain evidence="3">GAS106B</strain>
    </source>
</reference>
<dbReference type="PROSITE" id="PS50404">
    <property type="entry name" value="GST_NTER"/>
    <property type="match status" value="1"/>
</dbReference>
<keyword evidence="2" id="KW-0808">Transferase</keyword>
<feature type="domain" description="GST N-terminal" evidence="1">
    <location>
        <begin position="1"/>
        <end position="78"/>
    </location>
</feature>
<dbReference type="SFLD" id="SFLDS00019">
    <property type="entry name" value="Glutathione_Transferase_(cytos"/>
    <property type="match status" value="1"/>
</dbReference>
<dbReference type="AlphaFoldDB" id="A0A1H1I8M7"/>
<dbReference type="CDD" id="cd03193">
    <property type="entry name" value="GST_C_Metaxin"/>
    <property type="match status" value="1"/>
</dbReference>
<dbReference type="GO" id="GO:0016740">
    <property type="term" value="F:transferase activity"/>
    <property type="evidence" value="ECO:0007669"/>
    <property type="project" value="UniProtKB-KW"/>
</dbReference>
<name>A0A1H1I8M7_9BURK</name>
<dbReference type="InterPro" id="IPR026928">
    <property type="entry name" value="FAX/IsoI-like"/>
</dbReference>
<dbReference type="CDD" id="cd03080">
    <property type="entry name" value="GST_N_Metaxin_like"/>
    <property type="match status" value="1"/>
</dbReference>
<gene>
    <name evidence="2" type="ORF">SAMN05443245_4818</name>
</gene>
<sequence>MITLYSYPQLFGLEDNNPYGLKVFAFLTMNGLSFDHRHVLDTTAAPRGQLPYLDDDGEIIGDSDAIIAHLKHRYKLRLDDALSAENQCIDLLVRRTLDDLYWVMSYSRWRDDRYWPSFRDALLAQHPELTAEVLDNARRYNFERYRYQGIGRYEADAAYARGLADLRAISHLLGEGPFIFGAEPSSTDAGLYGFIASIYFYEIDTPLKRYVLTQENLVNHCEAMRERMRNAP</sequence>
<dbReference type="EMBL" id="FNKP01000002">
    <property type="protein sequence ID" value="SDR33982.1"/>
    <property type="molecule type" value="Genomic_DNA"/>
</dbReference>
<dbReference type="InterPro" id="IPR004045">
    <property type="entry name" value="Glutathione_S-Trfase_N"/>
</dbReference>
<keyword evidence="3" id="KW-1185">Reference proteome</keyword>
<dbReference type="SFLD" id="SFLDG01200">
    <property type="entry name" value="SUF1.1"/>
    <property type="match status" value="1"/>
</dbReference>
<dbReference type="InterPro" id="IPR036282">
    <property type="entry name" value="Glutathione-S-Trfase_C_sf"/>
</dbReference>
<dbReference type="SFLD" id="SFLDG01180">
    <property type="entry name" value="SUF1"/>
    <property type="match status" value="1"/>
</dbReference>
<dbReference type="PANTHER" id="PTHR12289">
    <property type="entry name" value="METAXIN RELATED"/>
    <property type="match status" value="1"/>
</dbReference>
<dbReference type="InterPro" id="IPR036249">
    <property type="entry name" value="Thioredoxin-like_sf"/>
</dbReference>
<dbReference type="OrthoDB" id="9810080at2"/>
<evidence type="ECO:0000259" key="1">
    <source>
        <dbReference type="PROSITE" id="PS50404"/>
    </source>
</evidence>
<dbReference type="SUPFAM" id="SSF52833">
    <property type="entry name" value="Thioredoxin-like"/>
    <property type="match status" value="1"/>
</dbReference>
<dbReference type="InterPro" id="IPR050931">
    <property type="entry name" value="Mito_Protein_Transport_Metaxin"/>
</dbReference>